<evidence type="ECO:0000313" key="2">
    <source>
        <dbReference type="Proteomes" id="UP001139521"/>
    </source>
</evidence>
<dbReference type="Proteomes" id="UP001139521">
    <property type="component" value="Unassembled WGS sequence"/>
</dbReference>
<comment type="caution">
    <text evidence="1">The sequence shown here is derived from an EMBL/GenBank/DDBJ whole genome shotgun (WGS) entry which is preliminary data.</text>
</comment>
<accession>A0A9X2CLF1</accession>
<evidence type="ECO:0000313" key="1">
    <source>
        <dbReference type="EMBL" id="MCL6219961.1"/>
    </source>
</evidence>
<protein>
    <submittedName>
        <fullName evidence="1">Uncharacterized protein</fullName>
    </submittedName>
</protein>
<gene>
    <name evidence="1" type="ORF">L1967_16845</name>
</gene>
<dbReference type="EMBL" id="JAKHSK010000029">
    <property type="protein sequence ID" value="MCL6219961.1"/>
    <property type="molecule type" value="Genomic_DNA"/>
</dbReference>
<dbReference type="AlphaFoldDB" id="A0A9X2CLF1"/>
<reference evidence="1" key="1">
    <citation type="submission" date="2022-01" db="EMBL/GenBank/DDBJ databases">
        <title>Genome sequencing of Zunongwangia sp. M21534 genome.</title>
        <authorList>
            <person name="Chen Y."/>
            <person name="Dong C."/>
            <person name="Shao Z."/>
        </authorList>
    </citation>
    <scope>NUCLEOTIDE SEQUENCE</scope>
    <source>
        <strain evidence="1">MCCC M21534</strain>
    </source>
</reference>
<keyword evidence="2" id="KW-1185">Reference proteome</keyword>
<dbReference type="RefSeq" id="WP_249602671.1">
    <property type="nucleotide sequence ID" value="NZ_JAKHSK010000029.1"/>
</dbReference>
<proteinExistence type="predicted"/>
<name>A0A9X2CLF1_9FLAO</name>
<sequence length="127" mass="15669">MKFYIEMMESPQNGRIEYDHYGVKYDYFFMGRAVISGQIQNIREQPKPRFSDLLLYIEIIDYRDQKYIRKERCRLLRVEVKSHIEERLKNFMRDLDISPVFIRGLLRDFEVTSTKCKAWDEFEFDRY</sequence>
<organism evidence="1 2">
    <name type="scientific">Zunongwangia pacifica</name>
    <dbReference type="NCBI Taxonomy" id="2911062"/>
    <lineage>
        <taxon>Bacteria</taxon>
        <taxon>Pseudomonadati</taxon>
        <taxon>Bacteroidota</taxon>
        <taxon>Flavobacteriia</taxon>
        <taxon>Flavobacteriales</taxon>
        <taxon>Flavobacteriaceae</taxon>
        <taxon>Zunongwangia</taxon>
    </lineage>
</organism>